<sequence length="55" mass="5925">MTPLTSLTLRPTNTCAVSSEPATPPEEAPQPTPPKIKPAKQISLETLSKWCPLLL</sequence>
<keyword evidence="2" id="KW-1185">Reference proteome</keyword>
<dbReference type="Proteomes" id="UP001165960">
    <property type="component" value="Unassembled WGS sequence"/>
</dbReference>
<evidence type="ECO:0000313" key="1">
    <source>
        <dbReference type="EMBL" id="KAJ9083578.1"/>
    </source>
</evidence>
<gene>
    <name evidence="1" type="ORF">DSO57_1033384</name>
</gene>
<reference evidence="1" key="1">
    <citation type="submission" date="2022-04" db="EMBL/GenBank/DDBJ databases">
        <title>Genome of the entomopathogenic fungus Entomophthora muscae.</title>
        <authorList>
            <person name="Elya C."/>
            <person name="Lovett B.R."/>
            <person name="Lee E."/>
            <person name="Macias A.M."/>
            <person name="Hajek A.E."/>
            <person name="De Bivort B.L."/>
            <person name="Kasson M.T."/>
            <person name="De Fine Licht H.H."/>
            <person name="Stajich J.E."/>
        </authorList>
    </citation>
    <scope>NUCLEOTIDE SEQUENCE</scope>
    <source>
        <strain evidence="1">Berkeley</strain>
    </source>
</reference>
<protein>
    <submittedName>
        <fullName evidence="1">Uncharacterized protein</fullName>
    </submittedName>
</protein>
<evidence type="ECO:0000313" key="2">
    <source>
        <dbReference type="Proteomes" id="UP001165960"/>
    </source>
</evidence>
<organism evidence="1 2">
    <name type="scientific">Entomophthora muscae</name>
    <dbReference type="NCBI Taxonomy" id="34485"/>
    <lineage>
        <taxon>Eukaryota</taxon>
        <taxon>Fungi</taxon>
        <taxon>Fungi incertae sedis</taxon>
        <taxon>Zoopagomycota</taxon>
        <taxon>Entomophthoromycotina</taxon>
        <taxon>Entomophthoromycetes</taxon>
        <taxon>Entomophthorales</taxon>
        <taxon>Entomophthoraceae</taxon>
        <taxon>Entomophthora</taxon>
    </lineage>
</organism>
<proteinExistence type="predicted"/>
<dbReference type="EMBL" id="QTSX02000972">
    <property type="protein sequence ID" value="KAJ9083578.1"/>
    <property type="molecule type" value="Genomic_DNA"/>
</dbReference>
<accession>A0ACC2U9T7</accession>
<name>A0ACC2U9T7_9FUNG</name>
<comment type="caution">
    <text evidence="1">The sequence shown here is derived from an EMBL/GenBank/DDBJ whole genome shotgun (WGS) entry which is preliminary data.</text>
</comment>